<feature type="domain" description="PPM-type phosphatase" evidence="4">
    <location>
        <begin position="171"/>
        <end position="398"/>
    </location>
</feature>
<feature type="compositionally biased region" description="Basic residues" evidence="2">
    <location>
        <begin position="1"/>
        <end position="10"/>
    </location>
</feature>
<reference evidence="5 6" key="1">
    <citation type="submission" date="2017-06" db="EMBL/GenBank/DDBJ databases">
        <authorList>
            <person name="Kim H.J."/>
            <person name="Triplett B.A."/>
        </authorList>
    </citation>
    <scope>NUCLEOTIDE SEQUENCE [LARGE SCALE GENOMIC DNA]</scope>
    <source>
        <strain evidence="5 6">CGMCC 4.1858</strain>
    </source>
</reference>
<evidence type="ECO:0000256" key="2">
    <source>
        <dbReference type="SAM" id="MobiDB-lite"/>
    </source>
</evidence>
<evidence type="ECO:0000313" key="6">
    <source>
        <dbReference type="Proteomes" id="UP000198280"/>
    </source>
</evidence>
<evidence type="ECO:0000256" key="1">
    <source>
        <dbReference type="ARBA" id="ARBA00022801"/>
    </source>
</evidence>
<name>A0A239IIJ5_9ACTN</name>
<keyword evidence="1" id="KW-0378">Hydrolase</keyword>
<evidence type="ECO:0000256" key="3">
    <source>
        <dbReference type="SAM" id="Phobius"/>
    </source>
</evidence>
<keyword evidence="6" id="KW-1185">Reference proteome</keyword>
<dbReference type="PANTHER" id="PTHR43156">
    <property type="entry name" value="STAGE II SPORULATION PROTEIN E-RELATED"/>
    <property type="match status" value="1"/>
</dbReference>
<dbReference type="Gene3D" id="3.60.40.10">
    <property type="entry name" value="PPM-type phosphatase domain"/>
    <property type="match status" value="1"/>
</dbReference>
<feature type="region of interest" description="Disordered" evidence="2">
    <location>
        <begin position="1"/>
        <end position="31"/>
    </location>
</feature>
<organism evidence="5 6">
    <name type="scientific">Actinacidiphila glaucinigra</name>
    <dbReference type="NCBI Taxonomy" id="235986"/>
    <lineage>
        <taxon>Bacteria</taxon>
        <taxon>Bacillati</taxon>
        <taxon>Actinomycetota</taxon>
        <taxon>Actinomycetes</taxon>
        <taxon>Kitasatosporales</taxon>
        <taxon>Streptomycetaceae</taxon>
        <taxon>Actinacidiphila</taxon>
    </lineage>
</organism>
<dbReference type="InterPro" id="IPR036457">
    <property type="entry name" value="PPM-type-like_dom_sf"/>
</dbReference>
<keyword evidence="3" id="KW-1133">Transmembrane helix</keyword>
<keyword evidence="3" id="KW-0812">Transmembrane</keyword>
<dbReference type="SUPFAM" id="SSF81606">
    <property type="entry name" value="PP2C-like"/>
    <property type="match status" value="1"/>
</dbReference>
<proteinExistence type="predicted"/>
<keyword evidence="3" id="KW-0472">Membrane</keyword>
<dbReference type="Proteomes" id="UP000198280">
    <property type="component" value="Unassembled WGS sequence"/>
</dbReference>
<dbReference type="PANTHER" id="PTHR43156:SF2">
    <property type="entry name" value="STAGE II SPORULATION PROTEIN E"/>
    <property type="match status" value="1"/>
</dbReference>
<dbReference type="EMBL" id="FZOF01000010">
    <property type="protein sequence ID" value="SNS92833.1"/>
    <property type="molecule type" value="Genomic_DNA"/>
</dbReference>
<dbReference type="Pfam" id="PF07228">
    <property type="entry name" value="SpoIIE"/>
    <property type="match status" value="1"/>
</dbReference>
<accession>A0A239IIJ5</accession>
<evidence type="ECO:0000259" key="4">
    <source>
        <dbReference type="SMART" id="SM00331"/>
    </source>
</evidence>
<protein>
    <submittedName>
        <fullName evidence="5">Stage II sporulation protein E (SpoIIE)</fullName>
    </submittedName>
</protein>
<dbReference type="GO" id="GO:0016791">
    <property type="term" value="F:phosphatase activity"/>
    <property type="evidence" value="ECO:0007669"/>
    <property type="project" value="TreeGrafter"/>
</dbReference>
<dbReference type="SMART" id="SM00331">
    <property type="entry name" value="PP2C_SIG"/>
    <property type="match status" value="1"/>
</dbReference>
<dbReference type="AlphaFoldDB" id="A0A239IIJ5"/>
<gene>
    <name evidence="5" type="ORF">SAMN05216252_110157</name>
</gene>
<sequence length="402" mass="42309">MHKFIRRSGRHASVPVAAGTPHGRLAWGRTAPGRRQRSRQWRALRLSEVGAPVALVLIITGIALVAPTDVHLASLLIAAPALTAAVSTARATSGVAVLSLAGAVVCDVHDGLLRSSILPTHIAALLVVSAFLFAFCSGRDRNRREASQLRAISEAAQQVVLRPLPRRIEDLRVASVYRAAETMAEVGGDLYAAARTPYGTRLLIGDVKGKGLEALDDTAALLGAFREAVHQHRTLPGLAAALEGSVRRHVAEASEADADAPERFITALLVEFPPGAGLVRTVSCGHPPPLLLRDGRITALAGPVAAPAPPLGLAGLDPAAYREDCFPFAPRDLLLLYTDGLTEARDRSGAFYSVADRGIPRNAAACDPESLLEEVLADLLRHTGGRLNDDVALVAVQCPPAA</sequence>
<dbReference type="InterPro" id="IPR001932">
    <property type="entry name" value="PPM-type_phosphatase-like_dom"/>
</dbReference>
<dbReference type="FunFam" id="3.60.40.10:FF:000058">
    <property type="entry name" value="Stage II sporulation protein E"/>
    <property type="match status" value="1"/>
</dbReference>
<dbReference type="RefSeq" id="WP_245938960.1">
    <property type="nucleotide sequence ID" value="NZ_FZOF01000010.1"/>
</dbReference>
<evidence type="ECO:0000313" key="5">
    <source>
        <dbReference type="EMBL" id="SNS92833.1"/>
    </source>
</evidence>
<feature type="transmembrane region" description="Helical" evidence="3">
    <location>
        <begin position="117"/>
        <end position="135"/>
    </location>
</feature>
<dbReference type="InterPro" id="IPR052016">
    <property type="entry name" value="Bact_Sigma-Reg"/>
</dbReference>
<feature type="transmembrane region" description="Helical" evidence="3">
    <location>
        <begin position="43"/>
        <end position="66"/>
    </location>
</feature>